<evidence type="ECO:0000256" key="4">
    <source>
        <dbReference type="ARBA" id="ARBA00022475"/>
    </source>
</evidence>
<dbReference type="SUPFAM" id="SSF74653">
    <property type="entry name" value="TolA/TonB C-terminal domain"/>
    <property type="match status" value="1"/>
</dbReference>
<accession>A0ABR6ZR74</accession>
<dbReference type="EMBL" id="JACOGF010000006">
    <property type="protein sequence ID" value="MBC3918379.1"/>
    <property type="molecule type" value="Genomic_DNA"/>
</dbReference>
<dbReference type="Pfam" id="PF03544">
    <property type="entry name" value="TonB_C"/>
    <property type="match status" value="1"/>
</dbReference>
<evidence type="ECO:0000256" key="6">
    <source>
        <dbReference type="ARBA" id="ARBA00022692"/>
    </source>
</evidence>
<dbReference type="InterPro" id="IPR037682">
    <property type="entry name" value="TonB_C"/>
</dbReference>
<evidence type="ECO:0000256" key="5">
    <source>
        <dbReference type="ARBA" id="ARBA00022519"/>
    </source>
</evidence>
<organism evidence="13 14">
    <name type="scientific">Undibacterium hunanense</name>
    <dbReference type="NCBI Taxonomy" id="2762292"/>
    <lineage>
        <taxon>Bacteria</taxon>
        <taxon>Pseudomonadati</taxon>
        <taxon>Pseudomonadota</taxon>
        <taxon>Betaproteobacteria</taxon>
        <taxon>Burkholderiales</taxon>
        <taxon>Oxalobacteraceae</taxon>
        <taxon>Undibacterium</taxon>
    </lineage>
</organism>
<sequence>MEFTENQHQSGLHSRYQSIRRLSRLGAVAALHVVLLAVVLNDMKIKIALPHADPLIVDFEKPRQEKPVTRDPVIEPTKPPPLKSVVIDPPVVDGPVIHTPPPKTTDNDGPAVTLGKEGTGSGNGTTGVSDLPAQAKAPVHVAAVVDMSRCEKPVYPASSIRNNEEGTVTLAMLIGTNGRVMDTRTEGSSGFRNLDRAASQALSLCRFTPGTIDGVAQQSWTRVQYVWKID</sequence>
<evidence type="ECO:0000256" key="2">
    <source>
        <dbReference type="ARBA" id="ARBA00006555"/>
    </source>
</evidence>
<keyword evidence="5" id="KW-0997">Cell inner membrane</keyword>
<dbReference type="InterPro" id="IPR051045">
    <property type="entry name" value="TonB-dependent_transducer"/>
</dbReference>
<dbReference type="NCBIfam" id="TIGR01352">
    <property type="entry name" value="tonB_Cterm"/>
    <property type="match status" value="1"/>
</dbReference>
<evidence type="ECO:0000256" key="7">
    <source>
        <dbReference type="ARBA" id="ARBA00022927"/>
    </source>
</evidence>
<evidence type="ECO:0000256" key="11">
    <source>
        <dbReference type="SAM" id="Phobius"/>
    </source>
</evidence>
<dbReference type="RefSeq" id="WP_186947655.1">
    <property type="nucleotide sequence ID" value="NZ_JACOGF010000006.1"/>
</dbReference>
<evidence type="ECO:0000256" key="9">
    <source>
        <dbReference type="ARBA" id="ARBA00023136"/>
    </source>
</evidence>
<keyword evidence="14" id="KW-1185">Reference proteome</keyword>
<feature type="domain" description="TonB C-terminal" evidence="12">
    <location>
        <begin position="140"/>
        <end position="230"/>
    </location>
</feature>
<keyword evidence="3" id="KW-0813">Transport</keyword>
<keyword evidence="4" id="KW-1003">Cell membrane</keyword>
<name>A0ABR6ZR74_9BURK</name>
<keyword evidence="8 11" id="KW-1133">Transmembrane helix</keyword>
<keyword evidence="6 11" id="KW-0812">Transmembrane</keyword>
<dbReference type="Gene3D" id="3.30.1150.10">
    <property type="match status" value="1"/>
</dbReference>
<evidence type="ECO:0000256" key="1">
    <source>
        <dbReference type="ARBA" id="ARBA00004383"/>
    </source>
</evidence>
<gene>
    <name evidence="13" type="ORF">H8L32_12880</name>
</gene>
<comment type="similarity">
    <text evidence="2">Belongs to the TonB family.</text>
</comment>
<proteinExistence type="inferred from homology"/>
<evidence type="ECO:0000313" key="13">
    <source>
        <dbReference type="EMBL" id="MBC3918379.1"/>
    </source>
</evidence>
<evidence type="ECO:0000256" key="8">
    <source>
        <dbReference type="ARBA" id="ARBA00022989"/>
    </source>
</evidence>
<evidence type="ECO:0000259" key="12">
    <source>
        <dbReference type="PROSITE" id="PS52015"/>
    </source>
</evidence>
<feature type="compositionally biased region" description="Low complexity" evidence="10">
    <location>
        <begin position="85"/>
        <end position="97"/>
    </location>
</feature>
<comment type="caution">
    <text evidence="13">The sequence shown here is derived from an EMBL/GenBank/DDBJ whole genome shotgun (WGS) entry which is preliminary data.</text>
</comment>
<protein>
    <submittedName>
        <fullName evidence="13">TonB family protein</fullName>
    </submittedName>
</protein>
<dbReference type="InterPro" id="IPR006260">
    <property type="entry name" value="TonB/TolA_C"/>
</dbReference>
<dbReference type="PROSITE" id="PS52015">
    <property type="entry name" value="TONB_CTD"/>
    <property type="match status" value="1"/>
</dbReference>
<evidence type="ECO:0000313" key="14">
    <source>
        <dbReference type="Proteomes" id="UP000650424"/>
    </source>
</evidence>
<comment type="subcellular location">
    <subcellularLocation>
        <location evidence="1">Cell inner membrane</location>
        <topology evidence="1">Single-pass membrane protein</topology>
        <orientation evidence="1">Periplasmic side</orientation>
    </subcellularLocation>
</comment>
<keyword evidence="9 11" id="KW-0472">Membrane</keyword>
<dbReference type="PANTHER" id="PTHR33446">
    <property type="entry name" value="PROTEIN TONB-RELATED"/>
    <property type="match status" value="1"/>
</dbReference>
<evidence type="ECO:0000256" key="3">
    <source>
        <dbReference type="ARBA" id="ARBA00022448"/>
    </source>
</evidence>
<dbReference type="Proteomes" id="UP000650424">
    <property type="component" value="Unassembled WGS sequence"/>
</dbReference>
<feature type="region of interest" description="Disordered" evidence="10">
    <location>
        <begin position="67"/>
        <end position="131"/>
    </location>
</feature>
<keyword evidence="7" id="KW-0653">Protein transport</keyword>
<feature type="transmembrane region" description="Helical" evidence="11">
    <location>
        <begin position="21"/>
        <end position="40"/>
    </location>
</feature>
<reference evidence="13 14" key="1">
    <citation type="submission" date="2020-08" db="EMBL/GenBank/DDBJ databases">
        <title>Novel species isolated from subtropical streams in China.</title>
        <authorList>
            <person name="Lu H."/>
        </authorList>
    </citation>
    <scope>NUCLEOTIDE SEQUENCE [LARGE SCALE GENOMIC DNA]</scope>
    <source>
        <strain evidence="13 14">CY18W</strain>
    </source>
</reference>
<evidence type="ECO:0000256" key="10">
    <source>
        <dbReference type="SAM" id="MobiDB-lite"/>
    </source>
</evidence>